<dbReference type="RefSeq" id="WP_284270713.1">
    <property type="nucleotide sequence ID" value="NZ_BSOW01000022.1"/>
</dbReference>
<sequence>MPARKLVLDFQNQSFFECGATLLAVLAFPSATDVVLAEIVASICSEYLRTRFEQSDNLDELVKARYAFRDKRRIKRDLRTLDRAIRDRMAAAHVAVALLQNAIGHRPNLPGSVKRLSLNQLSEFAMGDANQSSPENFETRIWRPSLPVIHVAAAFAVAISDRERAGEKRTAYGNLIADAELVGNVVNYIEKFKNIIDNNNLKIDRRKLISIRITPPQ</sequence>
<protein>
    <submittedName>
        <fullName evidence="1">Uncharacterized protein</fullName>
    </submittedName>
</protein>
<dbReference type="Proteomes" id="UP001156905">
    <property type="component" value="Unassembled WGS sequence"/>
</dbReference>
<keyword evidence="2" id="KW-1185">Reference proteome</keyword>
<evidence type="ECO:0000313" key="1">
    <source>
        <dbReference type="EMBL" id="GLR88875.1"/>
    </source>
</evidence>
<organism evidence="1 2">
    <name type="scientific">Bradyrhizobium iriomotense</name>
    <dbReference type="NCBI Taxonomy" id="441950"/>
    <lineage>
        <taxon>Bacteria</taxon>
        <taxon>Pseudomonadati</taxon>
        <taxon>Pseudomonadota</taxon>
        <taxon>Alphaproteobacteria</taxon>
        <taxon>Hyphomicrobiales</taxon>
        <taxon>Nitrobacteraceae</taxon>
        <taxon>Bradyrhizobium</taxon>
    </lineage>
</organism>
<gene>
    <name evidence="1" type="ORF">GCM10007857_55880</name>
</gene>
<comment type="caution">
    <text evidence="1">The sequence shown here is derived from an EMBL/GenBank/DDBJ whole genome shotgun (WGS) entry which is preliminary data.</text>
</comment>
<dbReference type="EMBL" id="BSOW01000022">
    <property type="protein sequence ID" value="GLR88875.1"/>
    <property type="molecule type" value="Genomic_DNA"/>
</dbReference>
<name>A0ABQ6B5B9_9BRAD</name>
<proteinExistence type="predicted"/>
<evidence type="ECO:0000313" key="2">
    <source>
        <dbReference type="Proteomes" id="UP001156905"/>
    </source>
</evidence>
<reference evidence="2" key="1">
    <citation type="journal article" date="2019" name="Int. J. Syst. Evol. Microbiol.">
        <title>The Global Catalogue of Microorganisms (GCM) 10K type strain sequencing project: providing services to taxonomists for standard genome sequencing and annotation.</title>
        <authorList>
            <consortium name="The Broad Institute Genomics Platform"/>
            <consortium name="The Broad Institute Genome Sequencing Center for Infectious Disease"/>
            <person name="Wu L."/>
            <person name="Ma J."/>
        </authorList>
    </citation>
    <scope>NUCLEOTIDE SEQUENCE [LARGE SCALE GENOMIC DNA]</scope>
    <source>
        <strain evidence="2">NBRC 102520</strain>
    </source>
</reference>
<accession>A0ABQ6B5B9</accession>